<feature type="binding site" evidence="10">
    <location>
        <position position="211"/>
    </location>
    <ligand>
        <name>Zn(2+)</name>
        <dbReference type="ChEBI" id="CHEBI:29105"/>
    </ligand>
</feature>
<dbReference type="PANTHER" id="PTHR10890:SF3">
    <property type="entry name" value="CYSTEINE--TRNA LIGASE, CYTOPLASMIC"/>
    <property type="match status" value="1"/>
</dbReference>
<name>A0ABZ0UKG5_9RICK</name>
<dbReference type="SUPFAM" id="SSF52374">
    <property type="entry name" value="Nucleotidylyl transferase"/>
    <property type="match status" value="1"/>
</dbReference>
<dbReference type="Gene3D" id="1.20.120.1910">
    <property type="entry name" value="Cysteine-tRNA ligase, C-terminal anti-codon recognition domain"/>
    <property type="match status" value="1"/>
</dbReference>
<dbReference type="RefSeq" id="WP_323733353.1">
    <property type="nucleotide sequence ID" value="NZ_CP110820.1"/>
</dbReference>
<keyword evidence="4 10" id="KW-0479">Metal-binding</keyword>
<evidence type="ECO:0000313" key="13">
    <source>
        <dbReference type="Proteomes" id="UP001327219"/>
    </source>
</evidence>
<keyword evidence="8 10" id="KW-0648">Protein biosynthesis</keyword>
<feature type="domain" description="tRNA synthetases class I catalytic" evidence="11">
    <location>
        <begin position="17"/>
        <end position="317"/>
    </location>
</feature>
<dbReference type="SUPFAM" id="SSF47323">
    <property type="entry name" value="Anticodon-binding domain of a subclass of class I aminoacyl-tRNA synthetases"/>
    <property type="match status" value="1"/>
</dbReference>
<protein>
    <recommendedName>
        <fullName evidence="10">Cysteine--tRNA ligase</fullName>
        <ecNumber evidence="10">6.1.1.16</ecNumber>
    </recommendedName>
    <alternativeName>
        <fullName evidence="10">Cysteinyl-tRNA synthetase</fullName>
        <shortName evidence="10">CysRS</shortName>
    </alternativeName>
</protein>
<dbReference type="CDD" id="cd00672">
    <property type="entry name" value="CysRS_core"/>
    <property type="match status" value="1"/>
</dbReference>
<comment type="similarity">
    <text evidence="1 10">Belongs to the class-I aminoacyl-tRNA synthetase family.</text>
</comment>
<keyword evidence="9 10" id="KW-0030">Aminoacyl-tRNA synthetase</keyword>
<dbReference type="Pfam" id="PF01406">
    <property type="entry name" value="tRNA-synt_1e"/>
    <property type="match status" value="1"/>
</dbReference>
<evidence type="ECO:0000259" key="11">
    <source>
        <dbReference type="Pfam" id="PF01406"/>
    </source>
</evidence>
<feature type="binding site" evidence="10">
    <location>
        <position position="272"/>
    </location>
    <ligand>
        <name>ATP</name>
        <dbReference type="ChEBI" id="CHEBI:30616"/>
    </ligand>
</feature>
<evidence type="ECO:0000256" key="1">
    <source>
        <dbReference type="ARBA" id="ARBA00005594"/>
    </source>
</evidence>
<keyword evidence="6 10" id="KW-0862">Zinc</keyword>
<dbReference type="InterPro" id="IPR015803">
    <property type="entry name" value="Cys-tRNA-ligase"/>
</dbReference>
<evidence type="ECO:0000256" key="10">
    <source>
        <dbReference type="HAMAP-Rule" id="MF_00041"/>
    </source>
</evidence>
<evidence type="ECO:0000256" key="9">
    <source>
        <dbReference type="ARBA" id="ARBA00023146"/>
    </source>
</evidence>
<evidence type="ECO:0000256" key="5">
    <source>
        <dbReference type="ARBA" id="ARBA00022741"/>
    </source>
</evidence>
<keyword evidence="13" id="KW-1185">Reference proteome</keyword>
<feature type="binding site" evidence="10">
    <location>
        <position position="240"/>
    </location>
    <ligand>
        <name>Zn(2+)</name>
        <dbReference type="ChEBI" id="CHEBI:29105"/>
    </ligand>
</feature>
<dbReference type="PRINTS" id="PR00983">
    <property type="entry name" value="TRNASYNTHCYS"/>
</dbReference>
<feature type="short sequence motif" description="'HIGH' region" evidence="10">
    <location>
        <begin position="32"/>
        <end position="42"/>
    </location>
</feature>
<comment type="catalytic activity">
    <reaction evidence="10">
        <text>tRNA(Cys) + L-cysteine + ATP = L-cysteinyl-tRNA(Cys) + AMP + diphosphate</text>
        <dbReference type="Rhea" id="RHEA:17773"/>
        <dbReference type="Rhea" id="RHEA-COMP:9661"/>
        <dbReference type="Rhea" id="RHEA-COMP:9679"/>
        <dbReference type="ChEBI" id="CHEBI:30616"/>
        <dbReference type="ChEBI" id="CHEBI:33019"/>
        <dbReference type="ChEBI" id="CHEBI:35235"/>
        <dbReference type="ChEBI" id="CHEBI:78442"/>
        <dbReference type="ChEBI" id="CHEBI:78517"/>
        <dbReference type="ChEBI" id="CHEBI:456215"/>
        <dbReference type="EC" id="6.1.1.16"/>
    </reaction>
</comment>
<evidence type="ECO:0000256" key="3">
    <source>
        <dbReference type="ARBA" id="ARBA00022598"/>
    </source>
</evidence>
<comment type="cofactor">
    <cofactor evidence="10">
        <name>Zn(2+)</name>
        <dbReference type="ChEBI" id="CHEBI:29105"/>
    </cofactor>
    <text evidence="10">Binds 1 zinc ion per subunit.</text>
</comment>
<reference evidence="12 13" key="1">
    <citation type="submission" date="2022-11" db="EMBL/GenBank/DDBJ databases">
        <title>Host association and intracellularity evolved multiple times independently in the Rickettsiales.</title>
        <authorList>
            <person name="Castelli M."/>
            <person name="Nardi T."/>
            <person name="Gammuto L."/>
            <person name="Bellinzona G."/>
            <person name="Sabaneyeva E."/>
            <person name="Potekhin A."/>
            <person name="Serra V."/>
            <person name="Petroni G."/>
            <person name="Sassera D."/>
        </authorList>
    </citation>
    <scope>NUCLEOTIDE SEQUENCE [LARGE SCALE GENOMIC DNA]</scope>
    <source>
        <strain evidence="12 13">NDG2</strain>
    </source>
</reference>
<gene>
    <name evidence="10" type="primary">cysS</name>
    <name evidence="12" type="ORF">Bandiella_00742</name>
</gene>
<evidence type="ECO:0000256" key="4">
    <source>
        <dbReference type="ARBA" id="ARBA00022723"/>
    </source>
</evidence>
<evidence type="ECO:0000256" key="2">
    <source>
        <dbReference type="ARBA" id="ARBA00011245"/>
    </source>
</evidence>
<evidence type="ECO:0000313" key="12">
    <source>
        <dbReference type="EMBL" id="WPX96625.1"/>
    </source>
</evidence>
<keyword evidence="5 10" id="KW-0547">Nucleotide-binding</keyword>
<dbReference type="GO" id="GO:0016874">
    <property type="term" value="F:ligase activity"/>
    <property type="evidence" value="ECO:0007669"/>
    <property type="project" value="UniProtKB-KW"/>
</dbReference>
<evidence type="ECO:0000256" key="7">
    <source>
        <dbReference type="ARBA" id="ARBA00022840"/>
    </source>
</evidence>
<dbReference type="InterPro" id="IPR014729">
    <property type="entry name" value="Rossmann-like_a/b/a_fold"/>
</dbReference>
<dbReference type="InterPro" id="IPR032678">
    <property type="entry name" value="tRNA-synt_1_cat_dom"/>
</dbReference>
<keyword evidence="10" id="KW-0963">Cytoplasm</keyword>
<sequence>MQKIYLTNTLTNQKEEFVPFDKNEVKMYVCGPTVYDRAHIGNARSSVVFDVLYRLLKAIYPKVTYVRNITDVDDKIIAASSQSGEDAGVLTKRMTDYFHDDLGALNCLLPDHEPKATENIQQMIAMIERLIAKGHAYVSDGHVYFAVRNFTAYGRLSNRRLEEMEVGARIEVSELKYDPLDFVLWKPRKINEAVYFDSPWGHGRPGWHIECSAMSKNILGDKFDIHGGGADLIFPHHENEIAQSICESSTNQFAKYWVHNGFLTVNGDKMSKSLKNFITVKELLDLGVSGDVLRYFYLTAHYRKPLDFNQKALDDAKKGIEKFTVALESAPKEELYNSSDEFLRYLTDDLNTPLALSYIQKLAGQILKGDTSKAAELRFYCGLLGFELKTKRPEKNIPSEIILLAEERQLAKAQKQWVEADRIRTEIENLGYKIMDTKNGYNITSS</sequence>
<dbReference type="PANTHER" id="PTHR10890">
    <property type="entry name" value="CYSTEINYL-TRNA SYNTHETASE"/>
    <property type="match status" value="1"/>
</dbReference>
<dbReference type="NCBIfam" id="TIGR00435">
    <property type="entry name" value="cysS"/>
    <property type="match status" value="1"/>
</dbReference>
<evidence type="ECO:0000256" key="6">
    <source>
        <dbReference type="ARBA" id="ARBA00022833"/>
    </source>
</evidence>
<dbReference type="HAMAP" id="MF_00041">
    <property type="entry name" value="Cys_tRNA_synth"/>
    <property type="match status" value="1"/>
</dbReference>
<dbReference type="Proteomes" id="UP001327219">
    <property type="component" value="Chromosome"/>
</dbReference>
<comment type="subunit">
    <text evidence="2 10">Monomer.</text>
</comment>
<dbReference type="EMBL" id="CP110820">
    <property type="protein sequence ID" value="WPX96625.1"/>
    <property type="molecule type" value="Genomic_DNA"/>
</dbReference>
<dbReference type="Gene3D" id="3.40.50.620">
    <property type="entry name" value="HUPs"/>
    <property type="match status" value="1"/>
</dbReference>
<evidence type="ECO:0000256" key="8">
    <source>
        <dbReference type="ARBA" id="ARBA00022917"/>
    </source>
</evidence>
<keyword evidence="3 10" id="KW-0436">Ligase</keyword>
<keyword evidence="7 10" id="KW-0067">ATP-binding</keyword>
<dbReference type="InterPro" id="IPR009080">
    <property type="entry name" value="tRNAsynth_Ia_anticodon-bd"/>
</dbReference>
<dbReference type="InterPro" id="IPR024909">
    <property type="entry name" value="Cys-tRNA/MSH_ligase"/>
</dbReference>
<comment type="subcellular location">
    <subcellularLocation>
        <location evidence="10">Cytoplasm</location>
    </subcellularLocation>
</comment>
<accession>A0ABZ0UKG5</accession>
<dbReference type="EC" id="6.1.1.16" evidence="10"/>
<feature type="binding site" evidence="10">
    <location>
        <position position="236"/>
    </location>
    <ligand>
        <name>Zn(2+)</name>
        <dbReference type="ChEBI" id="CHEBI:29105"/>
    </ligand>
</feature>
<proteinExistence type="inferred from homology"/>
<organism evidence="12 13">
    <name type="scientific">Candidatus Bandiella euplotis</name>
    <dbReference type="NCBI Taxonomy" id="1664265"/>
    <lineage>
        <taxon>Bacteria</taxon>
        <taxon>Pseudomonadati</taxon>
        <taxon>Pseudomonadota</taxon>
        <taxon>Alphaproteobacteria</taxon>
        <taxon>Rickettsiales</taxon>
        <taxon>Candidatus Midichloriaceae</taxon>
        <taxon>Candidatus Bandiella</taxon>
    </lineage>
</organism>
<feature type="binding site" evidence="10">
    <location>
        <position position="30"/>
    </location>
    <ligand>
        <name>Zn(2+)</name>
        <dbReference type="ChEBI" id="CHEBI:29105"/>
    </ligand>
</feature>
<feature type="short sequence motif" description="'KMSKS' region" evidence="10">
    <location>
        <begin position="269"/>
        <end position="273"/>
    </location>
</feature>